<evidence type="ECO:0000256" key="11">
    <source>
        <dbReference type="SAM" id="MobiDB-lite"/>
    </source>
</evidence>
<dbReference type="SUPFAM" id="SSF53649">
    <property type="entry name" value="Alkaline phosphatase-like"/>
    <property type="match status" value="1"/>
</dbReference>
<feature type="transmembrane region" description="Helical" evidence="12">
    <location>
        <begin position="533"/>
        <end position="552"/>
    </location>
</feature>
<keyword evidence="5" id="KW-0808">Transferase</keyword>
<feature type="transmembrane region" description="Helical" evidence="12">
    <location>
        <begin position="1052"/>
        <end position="1075"/>
    </location>
</feature>
<feature type="transmembrane region" description="Helical" evidence="12">
    <location>
        <begin position="745"/>
        <end position="764"/>
    </location>
</feature>
<evidence type="ECO:0000256" key="12">
    <source>
        <dbReference type="SAM" id="Phobius"/>
    </source>
</evidence>
<keyword evidence="8 12" id="KW-1133">Transmembrane helix</keyword>
<feature type="transmembrane region" description="Helical" evidence="12">
    <location>
        <begin position="840"/>
        <end position="858"/>
    </location>
</feature>
<evidence type="ECO:0000313" key="14">
    <source>
        <dbReference type="Proteomes" id="UP000193642"/>
    </source>
</evidence>
<dbReference type="STRING" id="329046.A0A1Y2C7Q2"/>
<evidence type="ECO:0000256" key="1">
    <source>
        <dbReference type="ARBA" id="ARBA00004477"/>
    </source>
</evidence>
<comment type="caution">
    <text evidence="13">The sequence shown here is derived from an EMBL/GenBank/DDBJ whole genome shotgun (WGS) entry which is preliminary data.</text>
</comment>
<feature type="transmembrane region" description="Helical" evidence="12">
    <location>
        <begin position="37"/>
        <end position="64"/>
    </location>
</feature>
<evidence type="ECO:0000256" key="7">
    <source>
        <dbReference type="ARBA" id="ARBA00022824"/>
    </source>
</evidence>
<feature type="transmembrane region" description="Helical" evidence="12">
    <location>
        <begin position="643"/>
        <end position="660"/>
    </location>
</feature>
<feature type="transmembrane region" description="Helical" evidence="12">
    <location>
        <begin position="498"/>
        <end position="521"/>
    </location>
</feature>
<feature type="transmembrane region" description="Helical" evidence="12">
    <location>
        <begin position="785"/>
        <end position="804"/>
    </location>
</feature>
<evidence type="ECO:0000256" key="2">
    <source>
        <dbReference type="ARBA" id="ARBA00004687"/>
    </source>
</evidence>
<dbReference type="Proteomes" id="UP000193642">
    <property type="component" value="Unassembled WGS sequence"/>
</dbReference>
<dbReference type="UniPathway" id="UPA00196"/>
<feature type="transmembrane region" description="Helical" evidence="12">
    <location>
        <begin position="714"/>
        <end position="733"/>
    </location>
</feature>
<dbReference type="InterPro" id="IPR002591">
    <property type="entry name" value="Phosphodiest/P_Trfase"/>
</dbReference>
<feature type="transmembrane region" description="Helical" evidence="12">
    <location>
        <begin position="975"/>
        <end position="991"/>
    </location>
</feature>
<dbReference type="GO" id="GO:0051377">
    <property type="term" value="F:mannose-ethanolamine phosphotransferase activity"/>
    <property type="evidence" value="ECO:0007669"/>
    <property type="project" value="InterPro"/>
</dbReference>
<dbReference type="GO" id="GO:0006506">
    <property type="term" value="P:GPI anchor biosynthetic process"/>
    <property type="evidence" value="ECO:0007669"/>
    <property type="project" value="UniProtKB-UniPathway"/>
</dbReference>
<reference evidence="13 14" key="1">
    <citation type="submission" date="2016-07" db="EMBL/GenBank/DDBJ databases">
        <title>Pervasive Adenine N6-methylation of Active Genes in Fungi.</title>
        <authorList>
            <consortium name="DOE Joint Genome Institute"/>
            <person name="Mondo S.J."/>
            <person name="Dannebaum R.O."/>
            <person name="Kuo R.C."/>
            <person name="Labutti K."/>
            <person name="Haridas S."/>
            <person name="Kuo A."/>
            <person name="Salamov A."/>
            <person name="Ahrendt S.R."/>
            <person name="Lipzen A."/>
            <person name="Sullivan W."/>
            <person name="Andreopoulos W.B."/>
            <person name="Clum A."/>
            <person name="Lindquist E."/>
            <person name="Daum C."/>
            <person name="Ramamoorthy G.K."/>
            <person name="Gryganskyi A."/>
            <person name="Culley D."/>
            <person name="Magnuson J.K."/>
            <person name="James T.Y."/>
            <person name="O'Malley M.A."/>
            <person name="Stajich J.E."/>
            <person name="Spatafora J.W."/>
            <person name="Visel A."/>
            <person name="Grigoriev I.V."/>
        </authorList>
    </citation>
    <scope>NUCLEOTIDE SEQUENCE [LARGE SCALE GENOMIC DNA]</scope>
    <source>
        <strain evidence="13 14">JEL800</strain>
    </source>
</reference>
<evidence type="ECO:0000313" key="13">
    <source>
        <dbReference type="EMBL" id="ORY43061.1"/>
    </source>
</evidence>
<evidence type="ECO:0000256" key="5">
    <source>
        <dbReference type="ARBA" id="ARBA00022679"/>
    </source>
</evidence>
<evidence type="ECO:0000256" key="4">
    <source>
        <dbReference type="ARBA" id="ARBA00022502"/>
    </source>
</evidence>
<dbReference type="GO" id="GO:0005789">
    <property type="term" value="C:endoplasmic reticulum membrane"/>
    <property type="evidence" value="ECO:0007669"/>
    <property type="project" value="UniProtKB-SubCell"/>
</dbReference>
<keyword evidence="6 12" id="KW-0812">Transmembrane</keyword>
<dbReference type="InterPro" id="IPR039524">
    <property type="entry name" value="PIGO/GPI13"/>
</dbReference>
<evidence type="ECO:0008006" key="15">
    <source>
        <dbReference type="Google" id="ProtNLM"/>
    </source>
</evidence>
<sequence>MLRKSKGTAPETTHSAVDTKGSVSKLSELQEGAIGRLWPIGVVGVWIVVLQLVSVLLFGGGFLLSRLELPNISRHPTGDSSEARFSRAVVVLIDAFRFDFAVSDLTSSNSNHAHFRGRLPILGNTLAAEPDNALLFRVRADPPTTTMQRLKALVTGTLPTFVDAGSNFGSSEITEDNLISQMRALNKRMIFMGDDTWTNLFPSQFNESHPFPSFNVQDLHTVDNGCVQHLMPALDRKHEWDFAVAHFLGVDHVGHSFGPDTVPMAEKLTQVNGWLTQIFEKVDDETLVIVLGDHGMDPKGDHGGDSENEVNAALFLYSKQKLWESSGNPRNELNKLLKSLDTMEVNFGEPYVFLDGTRTMPQIDLVPTIASLLNIPIPFGNLGSIIPELFFVPSKDSSVSREENLLSVTRKNAIQMHTYLVEYSNQRMAADFSVASLSVLFDHAESLFSGFWEKRHGQTTFSDVEEEEMKLIYIEYMKFMRKSLMSARRVWARFDVPLIIVGIVTFLTTILFSCFVAFIWWRNDGEISSASMISFLLGGISGGSLASLTTLVKDFVALLPSDEVDSVLTPTHEILFLASISAMGAFVVTSLLEIFRKKKIPSFSVTKNSTYWSQWFVGLLLLVLWVGVPASDSFTIYEESVTVHLLQFFGIYMIILALNAKKQATINKMLLHSIIFMALVRFSQTSTVCREEKAQTCVPTFNAMPNSSVASPTAVLGLLIMIPVVLLSLRKALHDTDSFASTGRFVVSFLLPAGLSVSFVYWVIDTLNGYQQFVGPYEETMKSVRVWWAKIGFLACSISSLYVWGSEPTCLGSTILSHPKSKSSTEKDQYRVILGLQNPLGASYLVFLSCAYLVLVMFQKPTGGVMLGVEFLLILQLLELFSVLRDEWREWTHDGENLNTSTHQEKKEIVQGTNPPSPFGLLFLFSVVLMVLGQQFYFATGHQFTLASIQWELAFVGLFETSWILGPVIMFLNTFGGPLLALLAIPLLALWKQRVTGYAETRVGKELGLTFLLGLICLGCWGFLATALAGHFRRHLMVWSVYAPKFLGVDVGMILLDIFFVVFGMGAVGLAWNSYRNILGELVKKGY</sequence>
<dbReference type="InterPro" id="IPR037675">
    <property type="entry name" value="PIG-O_N"/>
</dbReference>
<name>A0A1Y2C7Q2_9FUNG</name>
<gene>
    <name evidence="13" type="ORF">BCR33DRAFT_851285</name>
</gene>
<feature type="compositionally biased region" description="Polar residues" evidence="11">
    <location>
        <begin position="10"/>
        <end position="20"/>
    </location>
</feature>
<feature type="region of interest" description="Disordered" evidence="11">
    <location>
        <begin position="1"/>
        <end position="20"/>
    </location>
</feature>
<dbReference type="AlphaFoldDB" id="A0A1Y2C7Q2"/>
<dbReference type="InterPro" id="IPR017850">
    <property type="entry name" value="Alkaline_phosphatase_core_sf"/>
</dbReference>
<comment type="pathway">
    <text evidence="2">Glycolipid biosynthesis; glycosylphosphatidylinositol-anchor biosynthesis.</text>
</comment>
<dbReference type="Gene3D" id="3.40.720.10">
    <property type="entry name" value="Alkaline Phosphatase, subunit A"/>
    <property type="match status" value="1"/>
</dbReference>
<dbReference type="OrthoDB" id="272139at2759"/>
<keyword evidence="9 12" id="KW-0472">Membrane</keyword>
<dbReference type="Pfam" id="PF01663">
    <property type="entry name" value="Phosphodiest"/>
    <property type="match status" value="1"/>
</dbReference>
<dbReference type="PANTHER" id="PTHR23071:SF1">
    <property type="entry name" value="GPI ETHANOLAMINE PHOSPHATE TRANSFERASE 3"/>
    <property type="match status" value="1"/>
</dbReference>
<keyword evidence="4" id="KW-0337">GPI-anchor biosynthesis</keyword>
<keyword evidence="10" id="KW-0325">Glycoprotein</keyword>
<protein>
    <recommendedName>
        <fullName evidence="15">GPI ethanolamine phosphate transferase 3</fullName>
    </recommendedName>
</protein>
<accession>A0A1Y2C7Q2</accession>
<feature type="transmembrane region" description="Helical" evidence="12">
    <location>
        <begin position="919"/>
        <end position="939"/>
    </location>
</feature>
<organism evidence="13 14">
    <name type="scientific">Rhizoclosmatium globosum</name>
    <dbReference type="NCBI Taxonomy" id="329046"/>
    <lineage>
        <taxon>Eukaryota</taxon>
        <taxon>Fungi</taxon>
        <taxon>Fungi incertae sedis</taxon>
        <taxon>Chytridiomycota</taxon>
        <taxon>Chytridiomycota incertae sedis</taxon>
        <taxon>Chytridiomycetes</taxon>
        <taxon>Chytridiales</taxon>
        <taxon>Chytriomycetaceae</taxon>
        <taxon>Rhizoclosmatium</taxon>
    </lineage>
</organism>
<comment type="similarity">
    <text evidence="3">Belongs to the PIGG/PIGN/PIGO family. PIGO subfamily.</text>
</comment>
<feature type="transmembrane region" description="Helical" evidence="12">
    <location>
        <begin position="1011"/>
        <end position="1032"/>
    </location>
</feature>
<keyword evidence="14" id="KW-1185">Reference proteome</keyword>
<evidence type="ECO:0000256" key="10">
    <source>
        <dbReference type="ARBA" id="ARBA00023180"/>
    </source>
</evidence>
<evidence type="ECO:0000256" key="8">
    <source>
        <dbReference type="ARBA" id="ARBA00022989"/>
    </source>
</evidence>
<dbReference type="EMBL" id="MCGO01000026">
    <property type="protein sequence ID" value="ORY43061.1"/>
    <property type="molecule type" value="Genomic_DNA"/>
</dbReference>
<comment type="subcellular location">
    <subcellularLocation>
        <location evidence="1">Endoplasmic reticulum membrane</location>
        <topology evidence="1">Multi-pass membrane protein</topology>
    </subcellularLocation>
</comment>
<dbReference type="PANTHER" id="PTHR23071">
    <property type="entry name" value="PHOSPHATIDYLINOSITOL GLYCAN"/>
    <property type="match status" value="1"/>
</dbReference>
<proteinExistence type="inferred from homology"/>
<evidence type="ECO:0000256" key="3">
    <source>
        <dbReference type="ARBA" id="ARBA00008695"/>
    </source>
</evidence>
<evidence type="ECO:0000256" key="6">
    <source>
        <dbReference type="ARBA" id="ARBA00022692"/>
    </source>
</evidence>
<evidence type="ECO:0000256" key="9">
    <source>
        <dbReference type="ARBA" id="ARBA00023136"/>
    </source>
</evidence>
<feature type="transmembrane region" description="Helical" evidence="12">
    <location>
        <begin position="615"/>
        <end position="637"/>
    </location>
</feature>
<dbReference type="CDD" id="cd16023">
    <property type="entry name" value="GPI_EPT_3"/>
    <property type="match status" value="1"/>
</dbReference>
<feature type="transmembrane region" description="Helical" evidence="12">
    <location>
        <begin position="574"/>
        <end position="595"/>
    </location>
</feature>
<keyword evidence="7" id="KW-0256">Endoplasmic reticulum</keyword>